<feature type="compositionally biased region" description="Basic and acidic residues" evidence="1">
    <location>
        <begin position="94"/>
        <end position="106"/>
    </location>
</feature>
<evidence type="ECO:0000256" key="1">
    <source>
        <dbReference type="SAM" id="MobiDB-lite"/>
    </source>
</evidence>
<name>A0A0C9WPX4_9AGAR</name>
<evidence type="ECO:0000313" key="3">
    <source>
        <dbReference type="Proteomes" id="UP000054477"/>
    </source>
</evidence>
<proteinExistence type="predicted"/>
<sequence length="117" mass="13758">MFTEFHVRVYHLFRNPPHSYGGEIHAAYPLHIRINHQISFFRSKLRARSIHHYVLRTVLGSIPPPPCRIPHLTHDWTAKGHSKMRPKSLATGRDLGRCQIERERSSSRRRSSRWLGC</sequence>
<dbReference type="Proteomes" id="UP000054477">
    <property type="component" value="Unassembled WGS sequence"/>
</dbReference>
<reference evidence="3" key="2">
    <citation type="submission" date="2015-01" db="EMBL/GenBank/DDBJ databases">
        <title>Evolutionary Origins and Diversification of the Mycorrhizal Mutualists.</title>
        <authorList>
            <consortium name="DOE Joint Genome Institute"/>
            <consortium name="Mycorrhizal Genomics Consortium"/>
            <person name="Kohler A."/>
            <person name="Kuo A."/>
            <person name="Nagy L.G."/>
            <person name="Floudas D."/>
            <person name="Copeland A."/>
            <person name="Barry K.W."/>
            <person name="Cichocki N."/>
            <person name="Veneault-Fourrey C."/>
            <person name="LaButti K."/>
            <person name="Lindquist E.A."/>
            <person name="Lipzen A."/>
            <person name="Lundell T."/>
            <person name="Morin E."/>
            <person name="Murat C."/>
            <person name="Riley R."/>
            <person name="Ohm R."/>
            <person name="Sun H."/>
            <person name="Tunlid A."/>
            <person name="Henrissat B."/>
            <person name="Grigoriev I.V."/>
            <person name="Hibbett D.S."/>
            <person name="Martin F."/>
        </authorList>
    </citation>
    <scope>NUCLEOTIDE SEQUENCE [LARGE SCALE GENOMIC DNA]</scope>
    <source>
        <strain evidence="3">LaAM-08-1</strain>
    </source>
</reference>
<feature type="compositionally biased region" description="Basic residues" evidence="1">
    <location>
        <begin position="107"/>
        <end position="117"/>
    </location>
</feature>
<protein>
    <submittedName>
        <fullName evidence="2">Uncharacterized protein</fullName>
    </submittedName>
</protein>
<accession>A0A0C9WPX4</accession>
<keyword evidence="3" id="KW-1185">Reference proteome</keyword>
<feature type="region of interest" description="Disordered" evidence="1">
    <location>
        <begin position="79"/>
        <end position="117"/>
    </location>
</feature>
<reference evidence="2 3" key="1">
    <citation type="submission" date="2014-04" db="EMBL/GenBank/DDBJ databases">
        <authorList>
            <consortium name="DOE Joint Genome Institute"/>
            <person name="Kuo A."/>
            <person name="Kohler A."/>
            <person name="Nagy L.G."/>
            <person name="Floudas D."/>
            <person name="Copeland A."/>
            <person name="Barry K.W."/>
            <person name="Cichocki N."/>
            <person name="Veneault-Fourrey C."/>
            <person name="LaButti K."/>
            <person name="Lindquist E.A."/>
            <person name="Lipzen A."/>
            <person name="Lundell T."/>
            <person name="Morin E."/>
            <person name="Murat C."/>
            <person name="Sun H."/>
            <person name="Tunlid A."/>
            <person name="Henrissat B."/>
            <person name="Grigoriev I.V."/>
            <person name="Hibbett D.S."/>
            <person name="Martin F."/>
            <person name="Nordberg H.P."/>
            <person name="Cantor M.N."/>
            <person name="Hua S.X."/>
        </authorList>
    </citation>
    <scope>NUCLEOTIDE SEQUENCE [LARGE SCALE GENOMIC DNA]</scope>
    <source>
        <strain evidence="2 3">LaAM-08-1</strain>
    </source>
</reference>
<dbReference type="AlphaFoldDB" id="A0A0C9WPX4"/>
<organism evidence="2 3">
    <name type="scientific">Laccaria amethystina LaAM-08-1</name>
    <dbReference type="NCBI Taxonomy" id="1095629"/>
    <lineage>
        <taxon>Eukaryota</taxon>
        <taxon>Fungi</taxon>
        <taxon>Dikarya</taxon>
        <taxon>Basidiomycota</taxon>
        <taxon>Agaricomycotina</taxon>
        <taxon>Agaricomycetes</taxon>
        <taxon>Agaricomycetidae</taxon>
        <taxon>Agaricales</taxon>
        <taxon>Agaricineae</taxon>
        <taxon>Hydnangiaceae</taxon>
        <taxon>Laccaria</taxon>
    </lineage>
</organism>
<evidence type="ECO:0000313" key="2">
    <source>
        <dbReference type="EMBL" id="KIJ93055.1"/>
    </source>
</evidence>
<dbReference type="EMBL" id="KN838868">
    <property type="protein sequence ID" value="KIJ93055.1"/>
    <property type="molecule type" value="Genomic_DNA"/>
</dbReference>
<dbReference type="HOGENOM" id="CLU_2085206_0_0_1"/>
<gene>
    <name evidence="2" type="ORF">K443DRAFT_413454</name>
</gene>